<dbReference type="PROSITE" id="PS51257">
    <property type="entry name" value="PROKAR_LIPOPROTEIN"/>
    <property type="match status" value="1"/>
</dbReference>
<dbReference type="SUPFAM" id="SSF111369">
    <property type="entry name" value="HlyD-like secretion proteins"/>
    <property type="match status" value="1"/>
</dbReference>
<organism evidence="11">
    <name type="scientific">Caldithrix abyssi</name>
    <dbReference type="NCBI Taxonomy" id="187145"/>
    <lineage>
        <taxon>Bacteria</taxon>
        <taxon>Pseudomonadati</taxon>
        <taxon>Calditrichota</taxon>
        <taxon>Calditrichia</taxon>
        <taxon>Calditrichales</taxon>
        <taxon>Calditrichaceae</taxon>
        <taxon>Caldithrix</taxon>
    </lineage>
</organism>
<keyword evidence="4" id="KW-0105">Cadmium resistance</keyword>
<evidence type="ECO:0000313" key="11">
    <source>
        <dbReference type="EMBL" id="HHM01765.1"/>
    </source>
</evidence>
<dbReference type="PANTHER" id="PTHR30097:SF4">
    <property type="entry name" value="SLR6042 PROTEIN"/>
    <property type="match status" value="1"/>
</dbReference>
<dbReference type="GO" id="GO:0060003">
    <property type="term" value="P:copper ion export"/>
    <property type="evidence" value="ECO:0007669"/>
    <property type="project" value="TreeGrafter"/>
</dbReference>
<evidence type="ECO:0000256" key="1">
    <source>
        <dbReference type="ARBA" id="ARBA00009477"/>
    </source>
</evidence>
<feature type="domain" description="CusB-like beta-barrel" evidence="8">
    <location>
        <begin position="180"/>
        <end position="255"/>
    </location>
</feature>
<dbReference type="InterPro" id="IPR058792">
    <property type="entry name" value="Beta-barrel_RND_2"/>
</dbReference>
<evidence type="ECO:0000259" key="9">
    <source>
        <dbReference type="Pfam" id="PF25973"/>
    </source>
</evidence>
<comment type="function">
    <text evidence="5">CzcA and CzcB together would act in zinc efflux nearly as effectively as the complete czc efflux system (CzcABC). The CzcB protein is thought to funnel zinc cations to the CzcA transport protein.</text>
</comment>
<dbReference type="PANTHER" id="PTHR30097">
    <property type="entry name" value="CATION EFFLUX SYSTEM PROTEIN CUSB"/>
    <property type="match status" value="1"/>
</dbReference>
<dbReference type="Proteomes" id="UP000885771">
    <property type="component" value="Unassembled WGS sequence"/>
</dbReference>
<keyword evidence="7" id="KW-0732">Signal</keyword>
<dbReference type="InterPro" id="IPR058647">
    <property type="entry name" value="BSH_CzcB-like"/>
</dbReference>
<evidence type="ECO:0000259" key="10">
    <source>
        <dbReference type="Pfam" id="PF25975"/>
    </source>
</evidence>
<dbReference type="Gene3D" id="2.40.420.20">
    <property type="match status" value="1"/>
</dbReference>
<feature type="signal peptide" evidence="7">
    <location>
        <begin position="1"/>
        <end position="21"/>
    </location>
</feature>
<dbReference type="FunFam" id="2.40.420.20:FF:000006">
    <property type="entry name" value="RND family efflux transporter MFP subunit"/>
    <property type="match status" value="1"/>
</dbReference>
<dbReference type="InterPro" id="IPR058649">
    <property type="entry name" value="CzcB_C"/>
</dbReference>
<comment type="caution">
    <text evidence="11">The sequence shown here is derived from an EMBL/GenBank/DDBJ whole genome shotgun (WGS) entry which is preliminary data.</text>
</comment>
<dbReference type="GO" id="GO:0015679">
    <property type="term" value="P:plasma membrane copper ion transport"/>
    <property type="evidence" value="ECO:0007669"/>
    <property type="project" value="TreeGrafter"/>
</dbReference>
<dbReference type="GO" id="GO:0046686">
    <property type="term" value="P:response to cadmium ion"/>
    <property type="evidence" value="ECO:0007669"/>
    <property type="project" value="UniProtKB-KW"/>
</dbReference>
<dbReference type="Gene3D" id="2.40.50.100">
    <property type="match status" value="1"/>
</dbReference>
<feature type="chain" id="PRO_5031154343" evidence="7">
    <location>
        <begin position="22"/>
        <end position="336"/>
    </location>
</feature>
<evidence type="ECO:0000259" key="8">
    <source>
        <dbReference type="Pfam" id="PF25954"/>
    </source>
</evidence>
<feature type="region of interest" description="Disordered" evidence="6">
    <location>
        <begin position="29"/>
        <end position="63"/>
    </location>
</feature>
<dbReference type="Gene3D" id="2.40.30.170">
    <property type="match status" value="1"/>
</dbReference>
<sequence>MLKLSKIFIVLFILTAPLLYGCATEDEKGQTAEQAQQHDEGENHNEGDNHDGEKGHEEEEGHNENVVMSDQELKEFKVQLKTAGPGELETHVTLAGELVIPPANLAHIRPRFSGIVKKVYKNIGDHVKKGETLAIIESNESLTDYKILSLISGTVIEMHLTQGEVVEDGSHGFTIANLKTIWAYFKVYQKDLPYVKKGSRVTIRAGRDMPEARSVIDYISPVMDEETRTANARVVIDNRNEIWKPGLFVNGEVTTSTQKVDILIPKTAIEEIDGKPVVFVKTDEGFAPRVISIGRKNTVNVEVVSGLKPGEVYVSHGGFTLKAELQKSEFGEGHGH</sequence>
<evidence type="ECO:0000256" key="3">
    <source>
        <dbReference type="ARBA" id="ARBA00022833"/>
    </source>
</evidence>
<dbReference type="EMBL" id="DRLI01000074">
    <property type="protein sequence ID" value="HHM01765.1"/>
    <property type="molecule type" value="Genomic_DNA"/>
</dbReference>
<dbReference type="Pfam" id="PF25973">
    <property type="entry name" value="BSH_CzcB"/>
    <property type="match status" value="1"/>
</dbReference>
<evidence type="ECO:0000256" key="4">
    <source>
        <dbReference type="ARBA" id="ARBA00043263"/>
    </source>
</evidence>
<dbReference type="GO" id="GO:0030288">
    <property type="term" value="C:outer membrane-bounded periplasmic space"/>
    <property type="evidence" value="ECO:0007669"/>
    <property type="project" value="TreeGrafter"/>
</dbReference>
<dbReference type="InterPro" id="IPR051909">
    <property type="entry name" value="MFP_Cation_Efflux"/>
</dbReference>
<evidence type="ECO:0000256" key="5">
    <source>
        <dbReference type="ARBA" id="ARBA00058766"/>
    </source>
</evidence>
<dbReference type="FunFam" id="2.40.30.170:FF:000010">
    <property type="entry name" value="Efflux RND transporter periplasmic adaptor subunit"/>
    <property type="match status" value="1"/>
</dbReference>
<protein>
    <submittedName>
        <fullName evidence="11">HlyD family efflux transporter periplasmic adaptor subunit</fullName>
    </submittedName>
</protein>
<accession>A0A7V5VEH7</accession>
<dbReference type="Pfam" id="PF25954">
    <property type="entry name" value="Beta-barrel_RND_2"/>
    <property type="match status" value="1"/>
</dbReference>
<dbReference type="AlphaFoldDB" id="A0A7V5VEH7"/>
<evidence type="ECO:0000256" key="6">
    <source>
        <dbReference type="SAM" id="MobiDB-lite"/>
    </source>
</evidence>
<evidence type="ECO:0000256" key="2">
    <source>
        <dbReference type="ARBA" id="ARBA00022448"/>
    </source>
</evidence>
<keyword evidence="2" id="KW-0813">Transport</keyword>
<feature type="domain" description="CzcB-like barrel-sandwich hybrid" evidence="9">
    <location>
        <begin position="105"/>
        <end position="177"/>
    </location>
</feature>
<reference evidence="11" key="1">
    <citation type="journal article" date="2020" name="mSystems">
        <title>Genome- and Community-Level Interaction Insights into Carbon Utilization and Element Cycling Functions of Hydrothermarchaeota in Hydrothermal Sediment.</title>
        <authorList>
            <person name="Zhou Z."/>
            <person name="Liu Y."/>
            <person name="Xu W."/>
            <person name="Pan J."/>
            <person name="Luo Z.H."/>
            <person name="Li M."/>
        </authorList>
    </citation>
    <scope>NUCLEOTIDE SEQUENCE [LARGE SCALE GENOMIC DNA]</scope>
    <source>
        <strain evidence="11">HyVt-460</strain>
    </source>
</reference>
<name>A0A7V5VEH7_CALAY</name>
<keyword evidence="3" id="KW-0862">Zinc</keyword>
<evidence type="ECO:0000256" key="7">
    <source>
        <dbReference type="SAM" id="SignalP"/>
    </source>
</evidence>
<proteinExistence type="inferred from homology"/>
<comment type="similarity">
    <text evidence="1">Belongs to the membrane fusion protein (MFP) (TC 8.A.1) family.</text>
</comment>
<gene>
    <name evidence="11" type="ORF">ENJ15_02040</name>
</gene>
<dbReference type="Pfam" id="PF25975">
    <property type="entry name" value="CzcB_C"/>
    <property type="match status" value="1"/>
</dbReference>
<feature type="domain" description="CzcB-like C-terminal circularly permuted SH3-like" evidence="10">
    <location>
        <begin position="263"/>
        <end position="322"/>
    </location>
</feature>
<dbReference type="GO" id="GO:0046914">
    <property type="term" value="F:transition metal ion binding"/>
    <property type="evidence" value="ECO:0007669"/>
    <property type="project" value="TreeGrafter"/>
</dbReference>